<comment type="caution">
    <text evidence="1">The sequence shown here is derived from an EMBL/GenBank/DDBJ whole genome shotgun (WGS) entry which is preliminary data.</text>
</comment>
<reference evidence="1" key="2">
    <citation type="submission" date="2019-10" db="EMBL/GenBank/DDBJ databases">
        <title>Malate fermentation in French cider.</title>
        <authorList>
            <person name="Cousin F.J."/>
            <person name="Medina Fernandez S."/>
            <person name="Misery B."/>
            <person name="Laplace J.-M."/>
            <person name="Cretenet M."/>
        </authorList>
    </citation>
    <scope>NUCLEOTIDE SEQUENCE</scope>
    <source>
        <strain evidence="1">UCMA15901</strain>
    </source>
</reference>
<evidence type="ECO:0000313" key="4">
    <source>
        <dbReference type="Proteomes" id="UP001275867"/>
    </source>
</evidence>
<evidence type="ECO:0000313" key="2">
    <source>
        <dbReference type="EMBL" id="OAD64098.1"/>
    </source>
</evidence>
<dbReference type="AlphaFoldDB" id="A0AAP5WEK5"/>
<dbReference type="RefSeq" id="WP_068806426.1">
    <property type="nucleotide sequence ID" value="NZ_CP158977.1"/>
</dbReference>
<gene>
    <name evidence="2" type="ORF">A7K95_06585</name>
    <name evidence="1" type="ORF">GA842_10280</name>
</gene>
<evidence type="ECO:0000313" key="3">
    <source>
        <dbReference type="Proteomes" id="UP000077280"/>
    </source>
</evidence>
<organism evidence="1 4">
    <name type="scientific">Pediococcus parvulus</name>
    <dbReference type="NCBI Taxonomy" id="54062"/>
    <lineage>
        <taxon>Bacteria</taxon>
        <taxon>Bacillati</taxon>
        <taxon>Bacillota</taxon>
        <taxon>Bacilli</taxon>
        <taxon>Lactobacillales</taxon>
        <taxon>Lactobacillaceae</taxon>
        <taxon>Pediococcus</taxon>
    </lineage>
</organism>
<dbReference type="EMBL" id="WERX01000048">
    <property type="protein sequence ID" value="MDV7695224.1"/>
    <property type="molecule type" value="Genomic_DNA"/>
</dbReference>
<sequence length="284" mass="32230">MADSEIFGKKRADYLKFNGNYAAGTFLDNNVQKSNYTKVALVPTIDTINSWSKLYKQFKLGEDYSNDQYWQDKSKYLSDVTQAKEWLEELFKDAFKITAIGAEFLESVGNRSSENSVQLTEATDMDNNCYYILQSGFPALEAKSNAMKQSPDFAYDRDVFNVDDQRNISFDERNMDLLIMAMVKDYFDRDITPQELVSKLPAFRVCGTFNDYGRPASDGNRLCTIIKTSHKNDLNQASDETQLAALKAGKPLAVDVDRSAAWKANEKKRLEWLLAGEPAAQVEK</sequence>
<keyword evidence="3" id="KW-1185">Reference proteome</keyword>
<dbReference type="GeneID" id="93382353"/>
<name>A0AAP5WEK5_9LACO</name>
<reference evidence="2 3" key="1">
    <citation type="submission" date="2016-05" db="EMBL/GenBank/DDBJ databases">
        <title>Draft genome sequence of Pediococcus parvulus 2.6, a probiotic beta-glucan producer strain.</title>
        <authorList>
            <person name="Mohedano M.L."/>
            <person name="Perez-Ramos A."/>
            <person name="Duenas M.T."/>
            <person name="Lamontanara A."/>
            <person name="Orru L."/>
            <person name="Spano G."/>
            <person name="Capozzi V."/>
            <person name="Lopez P."/>
        </authorList>
    </citation>
    <scope>NUCLEOTIDE SEQUENCE [LARGE SCALE GENOMIC DNA]</scope>
    <source>
        <strain evidence="2 3">2.6</strain>
    </source>
</reference>
<dbReference type="Proteomes" id="UP000077280">
    <property type="component" value="Unassembled WGS sequence"/>
</dbReference>
<dbReference type="EMBL" id="LXND01000046">
    <property type="protein sequence ID" value="OAD64098.1"/>
    <property type="molecule type" value="Genomic_DNA"/>
</dbReference>
<proteinExistence type="predicted"/>
<accession>A0AAP5WEK5</accession>
<evidence type="ECO:0000313" key="1">
    <source>
        <dbReference type="EMBL" id="MDV7695224.1"/>
    </source>
</evidence>
<protein>
    <submittedName>
        <fullName evidence="1">Uncharacterized protein</fullName>
    </submittedName>
</protein>
<dbReference type="Proteomes" id="UP001275867">
    <property type="component" value="Unassembled WGS sequence"/>
</dbReference>